<feature type="repeat" description="PPR" evidence="3">
    <location>
        <begin position="321"/>
        <end position="355"/>
    </location>
</feature>
<dbReference type="FunFam" id="1.25.40.10:FF:000343">
    <property type="entry name" value="Pentatricopeptide repeat-containing protein At3g58590"/>
    <property type="match status" value="1"/>
</dbReference>
<name>A0A2I0W3X8_9ASPA</name>
<reference evidence="5 6" key="1">
    <citation type="journal article" date="2016" name="Sci. Rep.">
        <title>The Dendrobium catenatum Lindl. genome sequence provides insights into polysaccharide synthase, floral development and adaptive evolution.</title>
        <authorList>
            <person name="Zhang G.Q."/>
            <person name="Xu Q."/>
            <person name="Bian C."/>
            <person name="Tsai W.C."/>
            <person name="Yeh C.M."/>
            <person name="Liu K.W."/>
            <person name="Yoshida K."/>
            <person name="Zhang L.S."/>
            <person name="Chang S.B."/>
            <person name="Chen F."/>
            <person name="Shi Y."/>
            <person name="Su Y.Y."/>
            <person name="Zhang Y.Q."/>
            <person name="Chen L.J."/>
            <person name="Yin Y."/>
            <person name="Lin M."/>
            <person name="Huang H."/>
            <person name="Deng H."/>
            <person name="Wang Z.W."/>
            <person name="Zhu S.L."/>
            <person name="Zhao X."/>
            <person name="Deng C."/>
            <person name="Niu S.C."/>
            <person name="Huang J."/>
            <person name="Wang M."/>
            <person name="Liu G.H."/>
            <person name="Yang H.J."/>
            <person name="Xiao X.J."/>
            <person name="Hsiao Y.Y."/>
            <person name="Wu W.L."/>
            <person name="Chen Y.Y."/>
            <person name="Mitsuda N."/>
            <person name="Ohme-Takagi M."/>
            <person name="Luo Y.B."/>
            <person name="Van de Peer Y."/>
            <person name="Liu Z.J."/>
        </authorList>
    </citation>
    <scope>NUCLEOTIDE SEQUENCE [LARGE SCALE GENOMIC DNA]</scope>
    <source>
        <tissue evidence="5">The whole plant</tissue>
    </source>
</reference>
<sequence length="830" mass="92499">MVIAFLRSWKTKWSLLSATPRLNPLSGFFPRRRFPANAAQLMVVEGESVFLEFDSYAYARALTSCIAGGEPFRGKAIHCHVLKKGGCLDLFCRNILLNFYVRFDLVSSAHRLFDEMPDRNMVSFVNLIQGHAKCGNFTEATVLLLKLHREGHELNHFVFTTALKLFIMMDLPEVGHCLHASICKLGHDNNSFVGASLIETYSCCGLVDDARGVFDSIKKDIVVWTGMVTCYSENECAYEALLLFSEMMKEGLNPNNYTLTSLLKASVSLSSLALGKSIHGCSVKSMYESDEYVGGALLDMYAKCGDIEDAHLAFNMVPDCDVILWSFMIARYAQSDKNSEALDLFQRMVKSSVAPNEYSFSSVLQACANIGNLDLGGQVHCHVMKIGLLSDIFVANALMDVYAKCSDLESLQKIFHGLYHKNDVSWNTIIVGYVHLDLGDDALRLFKQMWDIGIQATQVTYSSALRACASGAAIELVGQIHSLVTKTPFKDDNVVSNSLVASYAKCGNIKYACKVFGLMKEHDIISWNALISGYAIHSLGTDALSVFRKMTEEGIKANGVTFVGLLSACSNMGLLDEGRSLFNSMTEDYSIEPSMEHYTCMVKLFGRSGHFDEAMKLIKEIPLQATVMVWRALLGACLIHKNVDLGKVCAEKVLEIEPQDELTCVLLSNLYAAAGSWDNVSLIRSYMRNQNVKKEPGISWIEKQGEIHSFTAGDLSHPDKRVINAMLEWLNRKIRKAGYVPDFNVVLHDVGDELKKRLLWLHSERLALAFGLVGLPPGSPIRIIKNLRFCSDCHASFKLISKVVGRELIVRDMNRFHHFEEGICSCADFW</sequence>
<feature type="repeat" description="PPR" evidence="3">
    <location>
        <begin position="220"/>
        <end position="254"/>
    </location>
</feature>
<keyword evidence="6" id="KW-1185">Reference proteome</keyword>
<dbReference type="OrthoDB" id="749581at2759"/>
<reference evidence="5 6" key="2">
    <citation type="journal article" date="2017" name="Nature">
        <title>The Apostasia genome and the evolution of orchids.</title>
        <authorList>
            <person name="Zhang G.Q."/>
            <person name="Liu K.W."/>
            <person name="Li Z."/>
            <person name="Lohaus R."/>
            <person name="Hsiao Y.Y."/>
            <person name="Niu S.C."/>
            <person name="Wang J.Y."/>
            <person name="Lin Y.C."/>
            <person name="Xu Q."/>
            <person name="Chen L.J."/>
            <person name="Yoshida K."/>
            <person name="Fujiwara S."/>
            <person name="Wang Z.W."/>
            <person name="Zhang Y.Q."/>
            <person name="Mitsuda N."/>
            <person name="Wang M."/>
            <person name="Liu G.H."/>
            <person name="Pecoraro L."/>
            <person name="Huang H.X."/>
            <person name="Xiao X.J."/>
            <person name="Lin M."/>
            <person name="Wu X.Y."/>
            <person name="Wu W.L."/>
            <person name="Chen Y.Y."/>
            <person name="Chang S.B."/>
            <person name="Sakamoto S."/>
            <person name="Ohme-Takagi M."/>
            <person name="Yagi M."/>
            <person name="Zeng S.J."/>
            <person name="Shen C.Y."/>
            <person name="Yeh C.M."/>
            <person name="Luo Y.B."/>
            <person name="Tsai W.C."/>
            <person name="Van de Peer Y."/>
            <person name="Liu Z.J."/>
        </authorList>
    </citation>
    <scope>NUCLEOTIDE SEQUENCE [LARGE SCALE GENOMIC DNA]</scope>
    <source>
        <tissue evidence="5">The whole plant</tissue>
    </source>
</reference>
<dbReference type="InterPro" id="IPR046960">
    <property type="entry name" value="PPR_At4g14850-like_plant"/>
</dbReference>
<dbReference type="Pfam" id="PF13041">
    <property type="entry name" value="PPR_2"/>
    <property type="match status" value="4"/>
</dbReference>
<protein>
    <submittedName>
        <fullName evidence="5">Pentatricopeptide repeat-containing protein</fullName>
    </submittedName>
</protein>
<proteinExistence type="inferred from homology"/>
<dbReference type="Pfam" id="PF20431">
    <property type="entry name" value="E_motif"/>
    <property type="match status" value="1"/>
</dbReference>
<dbReference type="InterPro" id="IPR046848">
    <property type="entry name" value="E_motif"/>
</dbReference>
<dbReference type="FunFam" id="1.25.40.10:FF:000031">
    <property type="entry name" value="Pentatricopeptide repeat-containing protein mitochondrial"/>
    <property type="match status" value="1"/>
</dbReference>
<evidence type="ECO:0000256" key="3">
    <source>
        <dbReference type="PROSITE-ProRule" id="PRU00708"/>
    </source>
</evidence>
<dbReference type="PANTHER" id="PTHR47926:SF520">
    <property type="entry name" value="DYW DOMAIN-CONTAINING PROTEIN"/>
    <property type="match status" value="1"/>
</dbReference>
<dbReference type="Proteomes" id="UP000233837">
    <property type="component" value="Unassembled WGS sequence"/>
</dbReference>
<organism evidence="5 6">
    <name type="scientific">Dendrobium catenatum</name>
    <dbReference type="NCBI Taxonomy" id="906689"/>
    <lineage>
        <taxon>Eukaryota</taxon>
        <taxon>Viridiplantae</taxon>
        <taxon>Streptophyta</taxon>
        <taxon>Embryophyta</taxon>
        <taxon>Tracheophyta</taxon>
        <taxon>Spermatophyta</taxon>
        <taxon>Magnoliopsida</taxon>
        <taxon>Liliopsida</taxon>
        <taxon>Asparagales</taxon>
        <taxon>Orchidaceae</taxon>
        <taxon>Epidendroideae</taxon>
        <taxon>Malaxideae</taxon>
        <taxon>Dendrobiinae</taxon>
        <taxon>Dendrobium</taxon>
    </lineage>
</organism>
<feature type="repeat" description="PPR" evidence="3">
    <location>
        <begin position="523"/>
        <end position="557"/>
    </location>
</feature>
<dbReference type="FunFam" id="1.25.40.10:FF:000397">
    <property type="entry name" value="Pentatricopeptide repeat-containing protein At2g40720"/>
    <property type="match status" value="1"/>
</dbReference>
<dbReference type="GO" id="GO:0003723">
    <property type="term" value="F:RNA binding"/>
    <property type="evidence" value="ECO:0007669"/>
    <property type="project" value="InterPro"/>
</dbReference>
<accession>A0A2I0W3X8</accession>
<dbReference type="FunFam" id="1.25.40.10:FF:000381">
    <property type="entry name" value="Pentatricopeptide repeat-containing protein"/>
    <property type="match status" value="1"/>
</dbReference>
<dbReference type="NCBIfam" id="TIGR00756">
    <property type="entry name" value="PPR"/>
    <property type="match status" value="5"/>
</dbReference>
<evidence type="ECO:0000259" key="4">
    <source>
        <dbReference type="Pfam" id="PF14432"/>
    </source>
</evidence>
<comment type="similarity">
    <text evidence="1">Belongs to the PPR family. PCMP-H subfamily.</text>
</comment>
<feature type="repeat" description="PPR" evidence="3">
    <location>
        <begin position="120"/>
        <end position="154"/>
    </location>
</feature>
<evidence type="ECO:0000256" key="1">
    <source>
        <dbReference type="ARBA" id="ARBA00006643"/>
    </source>
</evidence>
<dbReference type="InterPro" id="IPR032867">
    <property type="entry name" value="DYW_dom"/>
</dbReference>
<dbReference type="AlphaFoldDB" id="A0A2I0W3X8"/>
<dbReference type="EMBL" id="KZ502938">
    <property type="protein sequence ID" value="PKU70376.1"/>
    <property type="molecule type" value="Genomic_DNA"/>
</dbReference>
<dbReference type="Pfam" id="PF01535">
    <property type="entry name" value="PPR"/>
    <property type="match status" value="3"/>
</dbReference>
<feature type="domain" description="DYW" evidence="4">
    <location>
        <begin position="738"/>
        <end position="830"/>
    </location>
</feature>
<dbReference type="InterPro" id="IPR011990">
    <property type="entry name" value="TPR-like_helical_dom_sf"/>
</dbReference>
<dbReference type="GO" id="GO:0008270">
    <property type="term" value="F:zinc ion binding"/>
    <property type="evidence" value="ECO:0007669"/>
    <property type="project" value="InterPro"/>
</dbReference>
<feature type="repeat" description="PPR" evidence="3">
    <location>
        <begin position="422"/>
        <end position="456"/>
    </location>
</feature>
<dbReference type="GO" id="GO:0009451">
    <property type="term" value="P:RNA modification"/>
    <property type="evidence" value="ECO:0007669"/>
    <property type="project" value="InterPro"/>
</dbReference>
<gene>
    <name evidence="5" type="primary">PCMP-H89</name>
    <name evidence="5" type="ORF">MA16_Dca007128</name>
</gene>
<dbReference type="Gene3D" id="1.25.40.10">
    <property type="entry name" value="Tetratricopeptide repeat domain"/>
    <property type="match status" value="5"/>
</dbReference>
<dbReference type="FunFam" id="1.25.40.10:FF:000366">
    <property type="entry name" value="Pentatricopeptide (PPR) repeat-containing protein"/>
    <property type="match status" value="1"/>
</dbReference>
<evidence type="ECO:0000313" key="5">
    <source>
        <dbReference type="EMBL" id="PKU70376.1"/>
    </source>
</evidence>
<dbReference type="PROSITE" id="PS51375">
    <property type="entry name" value="PPR"/>
    <property type="match status" value="5"/>
</dbReference>
<dbReference type="InterPro" id="IPR002885">
    <property type="entry name" value="PPR_rpt"/>
</dbReference>
<dbReference type="Pfam" id="PF14432">
    <property type="entry name" value="DYW_deaminase"/>
    <property type="match status" value="1"/>
</dbReference>
<dbReference type="PANTHER" id="PTHR47926">
    <property type="entry name" value="PENTATRICOPEPTIDE REPEAT-CONTAINING PROTEIN"/>
    <property type="match status" value="1"/>
</dbReference>
<keyword evidence="2" id="KW-0677">Repeat</keyword>
<evidence type="ECO:0000256" key="2">
    <source>
        <dbReference type="ARBA" id="ARBA00022737"/>
    </source>
</evidence>
<evidence type="ECO:0000313" key="6">
    <source>
        <dbReference type="Proteomes" id="UP000233837"/>
    </source>
</evidence>
<dbReference type="FunFam" id="1.25.40.10:FF:000201">
    <property type="entry name" value="Pentatricopeptide repeat-containing protein mitochondrial"/>
    <property type="match status" value="1"/>
</dbReference>